<protein>
    <submittedName>
        <fullName evidence="2">4536_t:CDS:1</fullName>
    </submittedName>
</protein>
<dbReference type="OrthoDB" id="2433090at2759"/>
<gene>
    <name evidence="2" type="ORF">AMORRO_LOCUS10275</name>
</gene>
<organism evidence="2 3">
    <name type="scientific">Acaulospora morrowiae</name>
    <dbReference type="NCBI Taxonomy" id="94023"/>
    <lineage>
        <taxon>Eukaryota</taxon>
        <taxon>Fungi</taxon>
        <taxon>Fungi incertae sedis</taxon>
        <taxon>Mucoromycota</taxon>
        <taxon>Glomeromycotina</taxon>
        <taxon>Glomeromycetes</taxon>
        <taxon>Diversisporales</taxon>
        <taxon>Acaulosporaceae</taxon>
        <taxon>Acaulospora</taxon>
    </lineage>
</organism>
<feature type="region of interest" description="Disordered" evidence="1">
    <location>
        <begin position="126"/>
        <end position="146"/>
    </location>
</feature>
<accession>A0A9N9DZ39</accession>
<evidence type="ECO:0000256" key="1">
    <source>
        <dbReference type="SAM" id="MobiDB-lite"/>
    </source>
</evidence>
<dbReference type="Proteomes" id="UP000789342">
    <property type="component" value="Unassembled WGS sequence"/>
</dbReference>
<name>A0A9N9DZ39_9GLOM</name>
<proteinExistence type="predicted"/>
<feature type="non-terminal residue" evidence="2">
    <location>
        <position position="1"/>
    </location>
</feature>
<dbReference type="EMBL" id="CAJVPV010011113">
    <property type="protein sequence ID" value="CAG8657964.1"/>
    <property type="molecule type" value="Genomic_DNA"/>
</dbReference>
<sequence>MSSEDYSKLKYPDYWNRDFNAWGNLNDWDIYWIEKQTQPTLITKHNSHVALGDELRCLKKIYTSTHPAYNKIRNLKKGLKGSINEFILQEDNSKKGIRDGLKIARKGFQIYSKMDFESVERERKRLKKHAGNSDSPTMLPNVAICDSDDDDNEEIPSLDSVINSVPANIQNW</sequence>
<dbReference type="AlphaFoldDB" id="A0A9N9DZ39"/>
<comment type="caution">
    <text evidence="2">The sequence shown here is derived from an EMBL/GenBank/DDBJ whole genome shotgun (WGS) entry which is preliminary data.</text>
</comment>
<reference evidence="2" key="1">
    <citation type="submission" date="2021-06" db="EMBL/GenBank/DDBJ databases">
        <authorList>
            <person name="Kallberg Y."/>
            <person name="Tangrot J."/>
            <person name="Rosling A."/>
        </authorList>
    </citation>
    <scope>NUCLEOTIDE SEQUENCE</scope>
    <source>
        <strain evidence="2">CL551</strain>
    </source>
</reference>
<evidence type="ECO:0000313" key="2">
    <source>
        <dbReference type="EMBL" id="CAG8657964.1"/>
    </source>
</evidence>
<keyword evidence="3" id="KW-1185">Reference proteome</keyword>
<evidence type="ECO:0000313" key="3">
    <source>
        <dbReference type="Proteomes" id="UP000789342"/>
    </source>
</evidence>